<evidence type="ECO:0000256" key="7">
    <source>
        <dbReference type="ARBA" id="ARBA00023293"/>
    </source>
</evidence>
<dbReference type="InterPro" id="IPR029787">
    <property type="entry name" value="Nucleotide_cyclase"/>
</dbReference>
<dbReference type="SUPFAM" id="SSF55073">
    <property type="entry name" value="Nucleotide cyclase"/>
    <property type="match status" value="1"/>
</dbReference>
<evidence type="ECO:0000256" key="9">
    <source>
        <dbReference type="SAM" id="Coils"/>
    </source>
</evidence>
<keyword evidence="9" id="KW-0175">Coiled coil</keyword>
<dbReference type="InterPro" id="IPR011645">
    <property type="entry name" value="HNOB_dom_associated"/>
</dbReference>
<evidence type="ECO:0000313" key="21">
    <source>
        <dbReference type="RefSeq" id="XP_013410644.1"/>
    </source>
</evidence>
<feature type="compositionally biased region" description="Basic and acidic residues" evidence="10">
    <location>
        <begin position="711"/>
        <end position="723"/>
    </location>
</feature>
<evidence type="ECO:0000256" key="5">
    <source>
        <dbReference type="ARBA" id="ARBA00023134"/>
    </source>
</evidence>
<dbReference type="SUPFAM" id="SSF111126">
    <property type="entry name" value="Ligand-binding domain in the NO signalling and Golgi transport"/>
    <property type="match status" value="1"/>
</dbReference>
<feature type="region of interest" description="Disordered" evidence="10">
    <location>
        <begin position="711"/>
        <end position="736"/>
    </location>
</feature>
<dbReference type="RefSeq" id="XP_013410640.1">
    <property type="nucleotide sequence ID" value="XM_013555186.1"/>
</dbReference>
<dbReference type="KEGG" id="lak:106173881"/>
<dbReference type="OrthoDB" id="6127067at2759"/>
<comment type="subcellular location">
    <subcellularLocation>
        <location evidence="1">Cytoplasm</location>
    </subcellularLocation>
</comment>
<dbReference type="Gene3D" id="3.30.450.260">
    <property type="entry name" value="Haem NO binding associated domain"/>
    <property type="match status" value="1"/>
</dbReference>
<keyword evidence="5" id="KW-0342">GTP-binding</keyword>
<evidence type="ECO:0000313" key="24">
    <source>
        <dbReference type="RefSeq" id="XP_013410648.1"/>
    </source>
</evidence>
<dbReference type="PANTHER" id="PTHR45655:SF10">
    <property type="entry name" value="SOLUBLE GUANYLATE CYCLASE 88E"/>
    <property type="match status" value="1"/>
</dbReference>
<protein>
    <recommendedName>
        <fullName evidence="2">guanylate cyclase</fullName>
        <ecNumber evidence="2">4.6.1.2</ecNumber>
    </recommendedName>
</protein>
<dbReference type="Gene3D" id="6.10.250.780">
    <property type="match status" value="1"/>
</dbReference>
<comment type="similarity">
    <text evidence="8">Belongs to the adenylyl cyclase class-4/guanylyl cyclase family.</text>
</comment>
<dbReference type="AlphaFoldDB" id="A0A1S3JJT2"/>
<dbReference type="RefSeq" id="XP_013410643.1">
    <property type="nucleotide sequence ID" value="XM_013555189.1"/>
</dbReference>
<dbReference type="GO" id="GO:0004383">
    <property type="term" value="F:guanylate cyclase activity"/>
    <property type="evidence" value="ECO:0007669"/>
    <property type="project" value="UniProtKB-EC"/>
</dbReference>
<evidence type="ECO:0000313" key="16">
    <source>
        <dbReference type="RefSeq" id="XP_013410639.1"/>
    </source>
</evidence>
<dbReference type="RefSeq" id="XP_013410642.1">
    <property type="nucleotide sequence ID" value="XM_013555188.1"/>
</dbReference>
<dbReference type="InterPro" id="IPR038158">
    <property type="entry name" value="H-NOX_domain_sf"/>
</dbReference>
<dbReference type="RefSeq" id="XP_013410636.1">
    <property type="nucleotide sequence ID" value="XM_013555182.1"/>
</dbReference>
<dbReference type="PROSITE" id="PS00452">
    <property type="entry name" value="GUANYLATE_CYCLASE_1"/>
    <property type="match status" value="1"/>
</dbReference>
<dbReference type="SMART" id="SM00044">
    <property type="entry name" value="CYCc"/>
    <property type="match status" value="1"/>
</dbReference>
<dbReference type="RefSeq" id="XP_013410638.1">
    <property type="nucleotide sequence ID" value="XM_013555184.1"/>
</dbReference>
<dbReference type="PROSITE" id="PS50125">
    <property type="entry name" value="GUANYLATE_CYCLASE_2"/>
    <property type="match status" value="1"/>
</dbReference>
<dbReference type="Pfam" id="PF07701">
    <property type="entry name" value="HNOBA"/>
    <property type="match status" value="1"/>
</dbReference>
<organism evidence="12 14">
    <name type="scientific">Lingula anatina</name>
    <name type="common">Brachiopod</name>
    <name type="synonym">Lingula unguis</name>
    <dbReference type="NCBI Taxonomy" id="7574"/>
    <lineage>
        <taxon>Eukaryota</taxon>
        <taxon>Metazoa</taxon>
        <taxon>Spiralia</taxon>
        <taxon>Lophotrochozoa</taxon>
        <taxon>Brachiopoda</taxon>
        <taxon>Linguliformea</taxon>
        <taxon>Lingulata</taxon>
        <taxon>Lingulida</taxon>
        <taxon>Linguloidea</taxon>
        <taxon>Lingulidae</taxon>
        <taxon>Lingula</taxon>
    </lineage>
</organism>
<name>A0A1S3JJT2_LINAN</name>
<dbReference type="STRING" id="7574.A0A1S3JJT2"/>
<keyword evidence="12" id="KW-1185">Reference proteome</keyword>
<dbReference type="Pfam" id="PF00211">
    <property type="entry name" value="Guanylate_cyc"/>
    <property type="match status" value="1"/>
</dbReference>
<dbReference type="FunFam" id="3.30.70.1230:FF:000015">
    <property type="entry name" value="Guanylate cyclase"/>
    <property type="match status" value="1"/>
</dbReference>
<reference evidence="13 14" key="1">
    <citation type="submission" date="2025-04" db="UniProtKB">
        <authorList>
            <consortium name="RefSeq"/>
        </authorList>
    </citation>
    <scope>IDENTIFICATION</scope>
    <source>
        <tissue evidence="13 14">Gonads</tissue>
    </source>
</reference>
<dbReference type="RefSeq" id="XP_013410648.1">
    <property type="nucleotide sequence ID" value="XM_013555194.1"/>
</dbReference>
<dbReference type="GO" id="GO:0005525">
    <property type="term" value="F:GTP binding"/>
    <property type="evidence" value="ECO:0007669"/>
    <property type="project" value="UniProtKB-KW"/>
</dbReference>
<dbReference type="Gene3D" id="3.90.1520.10">
    <property type="entry name" value="H-NOX domain"/>
    <property type="match status" value="1"/>
</dbReference>
<dbReference type="RefSeq" id="XP_013410639.1">
    <property type="nucleotide sequence ID" value="XM_013555185.1"/>
</dbReference>
<proteinExistence type="inferred from homology"/>
<evidence type="ECO:0000313" key="13">
    <source>
        <dbReference type="RefSeq" id="XP_013410636.1"/>
    </source>
</evidence>
<evidence type="ECO:0000313" key="23">
    <source>
        <dbReference type="RefSeq" id="XP_013410647.1"/>
    </source>
</evidence>
<evidence type="ECO:0000313" key="20">
    <source>
        <dbReference type="RefSeq" id="XP_013410643.1"/>
    </source>
</evidence>
<gene>
    <name evidence="13 14 15 16 17 18 19 20 21 22 23 24" type="primary">LOC106173881</name>
</gene>
<evidence type="ECO:0000313" key="19">
    <source>
        <dbReference type="RefSeq" id="XP_013410642.1"/>
    </source>
</evidence>
<dbReference type="RefSeq" id="XP_013410645.1">
    <property type="nucleotide sequence ID" value="XM_013555191.2"/>
</dbReference>
<dbReference type="RefSeq" id="XP_013410647.1">
    <property type="nucleotide sequence ID" value="XM_013555193.1"/>
</dbReference>
<evidence type="ECO:0000313" key="15">
    <source>
        <dbReference type="RefSeq" id="XP_013410638.1"/>
    </source>
</evidence>
<feature type="region of interest" description="Disordered" evidence="10">
    <location>
        <begin position="785"/>
        <end position="812"/>
    </location>
</feature>
<dbReference type="InterPro" id="IPR018297">
    <property type="entry name" value="A/G_cyclase_CS"/>
</dbReference>
<dbReference type="GO" id="GO:0020037">
    <property type="term" value="F:heme binding"/>
    <property type="evidence" value="ECO:0007669"/>
    <property type="project" value="InterPro"/>
</dbReference>
<dbReference type="InterPro" id="IPR001054">
    <property type="entry name" value="A/G_cyclase"/>
</dbReference>
<dbReference type="InterPro" id="IPR024096">
    <property type="entry name" value="NO_sig/Golgi_transp_ligand-bd"/>
</dbReference>
<dbReference type="RefSeq" id="XP_013410644.1">
    <property type="nucleotide sequence ID" value="XM_013555190.1"/>
</dbReference>
<dbReference type="RefSeq" id="XP_013410641.1">
    <property type="nucleotide sequence ID" value="XM_013555187.1"/>
</dbReference>
<evidence type="ECO:0000256" key="4">
    <source>
        <dbReference type="ARBA" id="ARBA00022741"/>
    </source>
</evidence>
<dbReference type="GeneID" id="106173881"/>
<evidence type="ECO:0000313" key="14">
    <source>
        <dbReference type="RefSeq" id="XP_013410637.1"/>
    </source>
</evidence>
<keyword evidence="7" id="KW-0141">cGMP biosynthesis</keyword>
<evidence type="ECO:0000313" key="22">
    <source>
        <dbReference type="RefSeq" id="XP_013410645.1"/>
    </source>
</evidence>
<dbReference type="PANTHER" id="PTHR45655">
    <property type="entry name" value="GUANYLATE CYCLASE SOLUBLE SUBUNIT BETA-2"/>
    <property type="match status" value="1"/>
</dbReference>
<feature type="coiled-coil region" evidence="9">
    <location>
        <begin position="400"/>
        <end position="434"/>
    </location>
</feature>
<evidence type="ECO:0000256" key="1">
    <source>
        <dbReference type="ARBA" id="ARBA00004496"/>
    </source>
</evidence>
<dbReference type="InterPro" id="IPR011644">
    <property type="entry name" value="Heme_NO-bd"/>
</dbReference>
<evidence type="ECO:0000256" key="8">
    <source>
        <dbReference type="RuleBase" id="RU000405"/>
    </source>
</evidence>
<dbReference type="GO" id="GO:0038060">
    <property type="term" value="P:nitric oxide-cGMP-mediated signaling"/>
    <property type="evidence" value="ECO:0007669"/>
    <property type="project" value="TreeGrafter"/>
</dbReference>
<keyword evidence="3" id="KW-0963">Cytoplasm</keyword>
<dbReference type="InterPro" id="IPR042463">
    <property type="entry name" value="HNOB_dom_associated_sf"/>
</dbReference>
<sequence>MYGLLLESIYEYLKQTYGENVAEEIRKRANIHQHSFVTHKVYSETLVPRMGDAAAAITGTPKDELMEQFGVAFVTFVGHYGYDRVLRVLGRHMRDFLNGLDNLHEYLRFSYAKLKPPSFFCENETKEGLTLHYRSKRKGFLHYVKGQIKTVGSLFYNTHVEIDVISHRETEDLTHVVFQLKFDNYAYREPVEKKDITQTTKLHVRSAVFFDVFPFHLVFNRDMLIRSAGKGLEQVLEGLEGRQVDTEFVMMRPLLEFTWKNVMSHTNNVFELQSVNETKAQRQQDLDDLSDDDVCSFQTETASRRTRVSRASRRISYAQSQDCGTIYSQPAHDQVYNSARTSYLRLKGQMMFMEEWDSILFLGTPIMENLDVMFTTGLYINDLSMHDSSRDLVLAGTQQSAELKLALDQEQQKNKKLEETMRKLDAEMKKTDSLLYQMIPKSVADRLRKGEPAMNTCEVFESVTILFSDVVGFTTICSQITPMQVVGMLNAMYTEFDQLSEKNQVYKVETIGDAYMVVAGAPIKTKYHAHHICNMAFDMLDAMSNLTDPSTGGNMRIRVGVHSGAVVAGVVGMKMPRYCLFGDTVNTASRMESTGEAMKLHVSETTKQFISSGDGYVLQERGSIQVKGKGSMKTYWLMGIPGHDPAKYAELARRGSHMPPLENGKHVNGFDTLGPEDAELDGLESDKVSLVSPPPVPGDCAFVPPLLSIDHKPAEPSEDDVKSGLKSPCPNKDQGKAVNVDDQRVKPTDVFAKGAGKGNGSHYSNNSLNVAMKKVGNAEKARKEMLRNDINPDIEPEKKPAPTKKSKFCNLL</sequence>
<feature type="domain" description="Guanylate cyclase" evidence="11">
    <location>
        <begin position="464"/>
        <end position="592"/>
    </location>
</feature>
<evidence type="ECO:0000256" key="10">
    <source>
        <dbReference type="SAM" id="MobiDB-lite"/>
    </source>
</evidence>
<evidence type="ECO:0000259" key="11">
    <source>
        <dbReference type="PROSITE" id="PS50125"/>
    </source>
</evidence>
<evidence type="ECO:0000256" key="2">
    <source>
        <dbReference type="ARBA" id="ARBA00012202"/>
    </source>
</evidence>
<dbReference type="Pfam" id="PF07700">
    <property type="entry name" value="HNOB"/>
    <property type="match status" value="1"/>
</dbReference>
<dbReference type="Gene3D" id="3.30.70.1230">
    <property type="entry name" value="Nucleotide cyclase"/>
    <property type="match status" value="1"/>
</dbReference>
<dbReference type="Proteomes" id="UP000085678">
    <property type="component" value="Unplaced"/>
</dbReference>
<dbReference type="GO" id="GO:0008074">
    <property type="term" value="C:guanylate cyclase complex, soluble"/>
    <property type="evidence" value="ECO:0007669"/>
    <property type="project" value="TreeGrafter"/>
</dbReference>
<dbReference type="RefSeq" id="XP_013410637.1">
    <property type="nucleotide sequence ID" value="XM_013555183.1"/>
</dbReference>
<evidence type="ECO:0000313" key="17">
    <source>
        <dbReference type="RefSeq" id="XP_013410640.1"/>
    </source>
</evidence>
<keyword evidence="4" id="KW-0547">Nucleotide-binding</keyword>
<accession>A0A1S3JJT2</accession>
<feature type="compositionally biased region" description="Basic residues" evidence="10">
    <location>
        <begin position="801"/>
        <end position="812"/>
    </location>
</feature>
<dbReference type="EC" id="4.6.1.2" evidence="2"/>
<evidence type="ECO:0000313" key="18">
    <source>
        <dbReference type="RefSeq" id="XP_013410641.1"/>
    </source>
</evidence>
<dbReference type="CDD" id="cd07302">
    <property type="entry name" value="CHD"/>
    <property type="match status" value="1"/>
</dbReference>
<evidence type="ECO:0000313" key="12">
    <source>
        <dbReference type="Proteomes" id="UP000085678"/>
    </source>
</evidence>
<evidence type="ECO:0000256" key="3">
    <source>
        <dbReference type="ARBA" id="ARBA00022490"/>
    </source>
</evidence>
<keyword evidence="6 8" id="KW-0456">Lyase</keyword>
<evidence type="ECO:0000256" key="6">
    <source>
        <dbReference type="ARBA" id="ARBA00023239"/>
    </source>
</evidence>
<dbReference type="GO" id="GO:0070482">
    <property type="term" value="P:response to oxygen levels"/>
    <property type="evidence" value="ECO:0007669"/>
    <property type="project" value="TreeGrafter"/>
</dbReference>